<accession>A0ABR4JA26</accession>
<feature type="compositionally biased region" description="Low complexity" evidence="1">
    <location>
        <begin position="10"/>
        <end position="21"/>
    </location>
</feature>
<evidence type="ECO:0000256" key="2">
    <source>
        <dbReference type="SAM" id="Phobius"/>
    </source>
</evidence>
<comment type="caution">
    <text evidence="3">The sequence shown here is derived from an EMBL/GenBank/DDBJ whole genome shotgun (WGS) entry which is preliminary data.</text>
</comment>
<gene>
    <name evidence="3" type="ORF">BJX68DRAFT_273316</name>
</gene>
<name>A0ABR4JA26_9EURO</name>
<evidence type="ECO:0000313" key="3">
    <source>
        <dbReference type="EMBL" id="KAL2836916.1"/>
    </source>
</evidence>
<proteinExistence type="predicted"/>
<evidence type="ECO:0000256" key="1">
    <source>
        <dbReference type="SAM" id="MobiDB-lite"/>
    </source>
</evidence>
<reference evidence="3 4" key="1">
    <citation type="submission" date="2024-07" db="EMBL/GenBank/DDBJ databases">
        <title>Section-level genome sequencing and comparative genomics of Aspergillus sections Usti and Cavernicolus.</title>
        <authorList>
            <consortium name="Lawrence Berkeley National Laboratory"/>
            <person name="Nybo J.L."/>
            <person name="Vesth T.C."/>
            <person name="Theobald S."/>
            <person name="Frisvad J.C."/>
            <person name="Larsen T.O."/>
            <person name="Kjaerboelling I."/>
            <person name="Rothschild-Mancinelli K."/>
            <person name="Lyhne E.K."/>
            <person name="Kogle M.E."/>
            <person name="Barry K."/>
            <person name="Clum A."/>
            <person name="Na H."/>
            <person name="Ledsgaard L."/>
            <person name="Lin J."/>
            <person name="Lipzen A."/>
            <person name="Kuo A."/>
            <person name="Riley R."/>
            <person name="Mondo S."/>
            <person name="LaButti K."/>
            <person name="Haridas S."/>
            <person name="Pangalinan J."/>
            <person name="Salamov A.A."/>
            <person name="Simmons B.A."/>
            <person name="Magnuson J.K."/>
            <person name="Chen J."/>
            <person name="Drula E."/>
            <person name="Henrissat B."/>
            <person name="Wiebenga A."/>
            <person name="Lubbers R.J."/>
            <person name="Gomes A.C."/>
            <person name="Macurrencykelacurrency M.R."/>
            <person name="Stajich J."/>
            <person name="Grigoriev I.V."/>
            <person name="Mortensen U.H."/>
            <person name="De vries R.P."/>
            <person name="Baker S.E."/>
            <person name="Andersen M.R."/>
        </authorList>
    </citation>
    <scope>NUCLEOTIDE SEQUENCE [LARGE SCALE GENOMIC DNA]</scope>
    <source>
        <strain evidence="3 4">CBS 756.74</strain>
    </source>
</reference>
<feature type="region of interest" description="Disordered" evidence="1">
    <location>
        <begin position="1"/>
        <end position="38"/>
    </location>
</feature>
<sequence>MGFLKRFRSPRSSSKGLSRSRTPPPAYETATHRPTLPPPYECDAPALPVHYGTVGGQAPAEEIQHGKTNAKPRKRDALRKWLKKAVKETLSVCWDVATVALFVVGSPLLLFLVFWEMPRQEKISLLISLAIVVGIALLCALL</sequence>
<dbReference type="Proteomes" id="UP001610444">
    <property type="component" value="Unassembled WGS sequence"/>
</dbReference>
<keyword evidence="2" id="KW-1133">Transmembrane helix</keyword>
<organism evidence="3 4">
    <name type="scientific">Aspergillus pseudodeflectus</name>
    <dbReference type="NCBI Taxonomy" id="176178"/>
    <lineage>
        <taxon>Eukaryota</taxon>
        <taxon>Fungi</taxon>
        <taxon>Dikarya</taxon>
        <taxon>Ascomycota</taxon>
        <taxon>Pezizomycotina</taxon>
        <taxon>Eurotiomycetes</taxon>
        <taxon>Eurotiomycetidae</taxon>
        <taxon>Eurotiales</taxon>
        <taxon>Aspergillaceae</taxon>
        <taxon>Aspergillus</taxon>
        <taxon>Aspergillus subgen. Nidulantes</taxon>
    </lineage>
</organism>
<evidence type="ECO:0000313" key="4">
    <source>
        <dbReference type="Proteomes" id="UP001610444"/>
    </source>
</evidence>
<protein>
    <submittedName>
        <fullName evidence="3">Uncharacterized protein</fullName>
    </submittedName>
</protein>
<keyword evidence="2" id="KW-0812">Transmembrane</keyword>
<feature type="transmembrane region" description="Helical" evidence="2">
    <location>
        <begin position="92"/>
        <end position="117"/>
    </location>
</feature>
<dbReference type="EMBL" id="JBFXLR010000106">
    <property type="protein sequence ID" value="KAL2836916.1"/>
    <property type="molecule type" value="Genomic_DNA"/>
</dbReference>
<feature type="transmembrane region" description="Helical" evidence="2">
    <location>
        <begin position="123"/>
        <end position="141"/>
    </location>
</feature>
<dbReference type="RefSeq" id="XP_070892315.1">
    <property type="nucleotide sequence ID" value="XM_071047422.1"/>
</dbReference>
<dbReference type="GeneID" id="98162586"/>
<keyword evidence="4" id="KW-1185">Reference proteome</keyword>
<keyword evidence="2" id="KW-0472">Membrane</keyword>